<feature type="region of interest" description="Disordered" evidence="1">
    <location>
        <begin position="1"/>
        <end position="21"/>
    </location>
</feature>
<dbReference type="EMBL" id="JAUIQD010000004">
    <property type="protein sequence ID" value="KAK3353969.1"/>
    <property type="molecule type" value="Genomic_DNA"/>
</dbReference>
<comment type="caution">
    <text evidence="2">The sequence shown here is derived from an EMBL/GenBank/DDBJ whole genome shotgun (WGS) entry which is preliminary data.</text>
</comment>
<protein>
    <submittedName>
        <fullName evidence="2">Uncharacterized protein</fullName>
    </submittedName>
</protein>
<organism evidence="2 3">
    <name type="scientific">Lasiosphaeria hispida</name>
    <dbReference type="NCBI Taxonomy" id="260671"/>
    <lineage>
        <taxon>Eukaryota</taxon>
        <taxon>Fungi</taxon>
        <taxon>Dikarya</taxon>
        <taxon>Ascomycota</taxon>
        <taxon>Pezizomycotina</taxon>
        <taxon>Sordariomycetes</taxon>
        <taxon>Sordariomycetidae</taxon>
        <taxon>Sordariales</taxon>
        <taxon>Lasiosphaeriaceae</taxon>
        <taxon>Lasiosphaeria</taxon>
    </lineage>
</organism>
<dbReference type="AlphaFoldDB" id="A0AAJ0HJY4"/>
<feature type="compositionally biased region" description="Low complexity" evidence="1">
    <location>
        <begin position="1"/>
        <end position="18"/>
    </location>
</feature>
<feature type="region of interest" description="Disordered" evidence="1">
    <location>
        <begin position="57"/>
        <end position="80"/>
    </location>
</feature>
<accession>A0AAJ0HJY4</accession>
<evidence type="ECO:0000256" key="1">
    <source>
        <dbReference type="SAM" id="MobiDB-lite"/>
    </source>
</evidence>
<reference evidence="2" key="2">
    <citation type="submission" date="2023-06" db="EMBL/GenBank/DDBJ databases">
        <authorList>
            <consortium name="Lawrence Berkeley National Laboratory"/>
            <person name="Haridas S."/>
            <person name="Hensen N."/>
            <person name="Bonometti L."/>
            <person name="Westerberg I."/>
            <person name="Brannstrom I.O."/>
            <person name="Guillou S."/>
            <person name="Cros-Aarteil S."/>
            <person name="Calhoun S."/>
            <person name="Kuo A."/>
            <person name="Mondo S."/>
            <person name="Pangilinan J."/>
            <person name="Riley R."/>
            <person name="Labutti K."/>
            <person name="Andreopoulos B."/>
            <person name="Lipzen A."/>
            <person name="Chen C."/>
            <person name="Yanf M."/>
            <person name="Daum C."/>
            <person name="Ng V."/>
            <person name="Clum A."/>
            <person name="Steindorff A."/>
            <person name="Ohm R."/>
            <person name="Martin F."/>
            <person name="Silar P."/>
            <person name="Natvig D."/>
            <person name="Lalanne C."/>
            <person name="Gautier V."/>
            <person name="Ament-Velasquez S.L."/>
            <person name="Kruys A."/>
            <person name="Hutchinson M.I."/>
            <person name="Powell A.J."/>
            <person name="Barry K."/>
            <person name="Miller A.N."/>
            <person name="Grigoriev I.V."/>
            <person name="Debuchy R."/>
            <person name="Gladieux P."/>
            <person name="Thoren M.H."/>
            <person name="Johannesson H."/>
        </authorList>
    </citation>
    <scope>NUCLEOTIDE SEQUENCE</scope>
    <source>
        <strain evidence="2">CBS 955.72</strain>
    </source>
</reference>
<evidence type="ECO:0000313" key="2">
    <source>
        <dbReference type="EMBL" id="KAK3353969.1"/>
    </source>
</evidence>
<proteinExistence type="predicted"/>
<dbReference type="Proteomes" id="UP001275084">
    <property type="component" value="Unassembled WGS sequence"/>
</dbReference>
<keyword evidence="3" id="KW-1185">Reference proteome</keyword>
<reference evidence="2" key="1">
    <citation type="journal article" date="2023" name="Mol. Phylogenet. Evol.">
        <title>Genome-scale phylogeny and comparative genomics of the fungal order Sordariales.</title>
        <authorList>
            <person name="Hensen N."/>
            <person name="Bonometti L."/>
            <person name="Westerberg I."/>
            <person name="Brannstrom I.O."/>
            <person name="Guillou S."/>
            <person name="Cros-Aarteil S."/>
            <person name="Calhoun S."/>
            <person name="Haridas S."/>
            <person name="Kuo A."/>
            <person name="Mondo S."/>
            <person name="Pangilinan J."/>
            <person name="Riley R."/>
            <person name="LaButti K."/>
            <person name="Andreopoulos B."/>
            <person name="Lipzen A."/>
            <person name="Chen C."/>
            <person name="Yan M."/>
            <person name="Daum C."/>
            <person name="Ng V."/>
            <person name="Clum A."/>
            <person name="Steindorff A."/>
            <person name="Ohm R.A."/>
            <person name="Martin F."/>
            <person name="Silar P."/>
            <person name="Natvig D.O."/>
            <person name="Lalanne C."/>
            <person name="Gautier V."/>
            <person name="Ament-Velasquez S.L."/>
            <person name="Kruys A."/>
            <person name="Hutchinson M.I."/>
            <person name="Powell A.J."/>
            <person name="Barry K."/>
            <person name="Miller A.N."/>
            <person name="Grigoriev I.V."/>
            <person name="Debuchy R."/>
            <person name="Gladieux P."/>
            <person name="Hiltunen Thoren M."/>
            <person name="Johannesson H."/>
        </authorList>
    </citation>
    <scope>NUCLEOTIDE SEQUENCE</scope>
    <source>
        <strain evidence="2">CBS 955.72</strain>
    </source>
</reference>
<evidence type="ECO:0000313" key="3">
    <source>
        <dbReference type="Proteomes" id="UP001275084"/>
    </source>
</evidence>
<sequence length="214" mass="22529">MNSRIIASTTPSSISGTSGDARGRIKAAAPIVGWRNTGGLGAGSPIIVKGKAPVTRGGGLTSRSGINKLGSMVPSGTGPSGISDVRSLSGISPGYGTSTCSCPGRCRARGCGFWVRRKRELEVAVEGGRQIPPGLAPRLGGWDLTIPVLESYGGFMPGTCRGRSSTLRDPPPWGLGGLEAWVEGKNRRTLLPRLQKPSPKLRRNLLWRMVLIHH</sequence>
<gene>
    <name evidence="2" type="ORF">B0T25DRAFT_545750</name>
</gene>
<name>A0AAJ0HJY4_9PEZI</name>